<dbReference type="Gene3D" id="2.60.120.260">
    <property type="entry name" value="Galactose-binding domain-like"/>
    <property type="match status" value="1"/>
</dbReference>
<name>A0ABU4HYV9_9ACTN</name>
<dbReference type="RefSeq" id="WP_318600995.1">
    <property type="nucleotide sequence ID" value="NZ_JAWSTH010000144.1"/>
</dbReference>
<sequence>MRRILLAASAALLLTPAAPALADSCVNAAQESDALPYASSVHSSGLYPVRGVVNGVLESGATRGYWNDNTNGVWPDYVGVTWRHVRRISRIVVKIPLVQPGFPVGETTLRRTRIQYYDGPSGTYRDVVGAAGQDNPIIDWSGPVGTADGSETRTFDLATPVTTPTVRVLIEDGSSDGWSWLAELEAYDCTPPNLALTEHGGTPFTSSERLPGSTSVINNGVPFAPSGPGYWMDDTAMTFPDYAGVQWRTTREFSRVVLRGPIWMMPQPPEDRSIGQLRVQWLDDATATWTDVDVVGAGQSNPLRDWVMPLTDDGSQRVQFDFRPVRTTQLRALFEDGIRGEFSVLEEFEAYNAP</sequence>
<reference evidence="2 3" key="2">
    <citation type="submission" date="2023-10" db="EMBL/GenBank/DDBJ databases">
        <authorList>
            <person name="Han X.F."/>
        </authorList>
    </citation>
    <scope>NUCLEOTIDE SEQUENCE [LARGE SCALE GENOMIC DNA]</scope>
    <source>
        <strain evidence="2 3">KCTC 39840</strain>
    </source>
</reference>
<accession>A0ABU4HYV9</accession>
<evidence type="ECO:0008006" key="4">
    <source>
        <dbReference type="Google" id="ProtNLM"/>
    </source>
</evidence>
<dbReference type="EMBL" id="JAWSTH010000144">
    <property type="protein sequence ID" value="MDW5598466.1"/>
    <property type="molecule type" value="Genomic_DNA"/>
</dbReference>
<feature type="chain" id="PRO_5045136038" description="F5/8 type C domain-containing protein" evidence="1">
    <location>
        <begin position="23"/>
        <end position="354"/>
    </location>
</feature>
<evidence type="ECO:0000313" key="2">
    <source>
        <dbReference type="EMBL" id="MDW5598466.1"/>
    </source>
</evidence>
<evidence type="ECO:0000313" key="3">
    <source>
        <dbReference type="Proteomes" id="UP001284601"/>
    </source>
</evidence>
<organism evidence="2 3">
    <name type="scientific">Conexibacter stalactiti</name>
    <dbReference type="NCBI Taxonomy" id="1940611"/>
    <lineage>
        <taxon>Bacteria</taxon>
        <taxon>Bacillati</taxon>
        <taxon>Actinomycetota</taxon>
        <taxon>Thermoleophilia</taxon>
        <taxon>Solirubrobacterales</taxon>
        <taxon>Conexibacteraceae</taxon>
        <taxon>Conexibacter</taxon>
    </lineage>
</organism>
<reference evidence="3" key="1">
    <citation type="submission" date="2023-07" db="EMBL/GenBank/DDBJ databases">
        <title>Conexibacter stalactiti sp. nov., isolated from stalactites in a lava cave and emended description of the genus Conexibacter.</title>
        <authorList>
            <person name="Lee S.D."/>
        </authorList>
    </citation>
    <scope>NUCLEOTIDE SEQUENCE [LARGE SCALE GENOMIC DNA]</scope>
    <source>
        <strain evidence="3">KCTC 39840</strain>
    </source>
</reference>
<protein>
    <recommendedName>
        <fullName evidence="4">F5/8 type C domain-containing protein</fullName>
    </recommendedName>
</protein>
<feature type="signal peptide" evidence="1">
    <location>
        <begin position="1"/>
        <end position="22"/>
    </location>
</feature>
<keyword evidence="1" id="KW-0732">Signal</keyword>
<dbReference type="Proteomes" id="UP001284601">
    <property type="component" value="Unassembled WGS sequence"/>
</dbReference>
<evidence type="ECO:0000256" key="1">
    <source>
        <dbReference type="SAM" id="SignalP"/>
    </source>
</evidence>
<gene>
    <name evidence="2" type="ORF">R7226_29165</name>
</gene>
<proteinExistence type="predicted"/>
<comment type="caution">
    <text evidence="2">The sequence shown here is derived from an EMBL/GenBank/DDBJ whole genome shotgun (WGS) entry which is preliminary data.</text>
</comment>
<keyword evidence="3" id="KW-1185">Reference proteome</keyword>